<dbReference type="Gene3D" id="1.10.10.10">
    <property type="entry name" value="Winged helix-like DNA-binding domain superfamily/Winged helix DNA-binding domain"/>
    <property type="match status" value="1"/>
</dbReference>
<dbReference type="Proteomes" id="UP000018211">
    <property type="component" value="Unassembled WGS sequence"/>
</dbReference>
<sequence>MQNKTRSGIANYKRLYLLSLIDSGVNTVPLLEAETGMGRRTIQALIKSLVDLDVELNRVGSDRTGWYEITSWGFISKE</sequence>
<dbReference type="InterPro" id="IPR036388">
    <property type="entry name" value="WH-like_DNA-bd_sf"/>
</dbReference>
<name>A0AAV2VRA7_9VIBR</name>
<protein>
    <recommendedName>
        <fullName evidence="3">Helix-turn-helix type 11 domain-containing protein</fullName>
    </recommendedName>
</protein>
<dbReference type="AlphaFoldDB" id="A0AAV2VRA7"/>
<dbReference type="InterPro" id="IPR017162">
    <property type="entry name" value="UCP037266"/>
</dbReference>
<dbReference type="RefSeq" id="WP_022611970.1">
    <property type="nucleotide sequence ID" value="NZ_LK391965.1"/>
</dbReference>
<proteinExistence type="predicted"/>
<dbReference type="EMBL" id="CAOF01000109">
    <property type="protein sequence ID" value="CCO47000.1"/>
    <property type="molecule type" value="Genomic_DNA"/>
</dbReference>
<accession>A0AAV2VRA7</accession>
<reference evidence="1 2" key="1">
    <citation type="journal article" date="2013" name="ISME J.">
        <title>Comparative genomics of pathogenic lineages of Vibrio nigripulchritudo identifies virulence-associated traits.</title>
        <authorList>
            <person name="Goudenege D."/>
            <person name="Labreuche Y."/>
            <person name="Krin E."/>
            <person name="Ansquer D."/>
            <person name="Mangenot S."/>
            <person name="Calteau A."/>
            <person name="Medigue C."/>
            <person name="Mazel D."/>
            <person name="Polz M.F."/>
            <person name="Le Roux F."/>
        </authorList>
    </citation>
    <scope>NUCLEOTIDE SEQUENCE [LARGE SCALE GENOMIC DNA]</scope>
    <source>
        <strain evidence="1 2">SOn1</strain>
    </source>
</reference>
<organism evidence="1 2">
    <name type="scientific">Vibrio nigripulchritudo SOn1</name>
    <dbReference type="NCBI Taxonomy" id="1238450"/>
    <lineage>
        <taxon>Bacteria</taxon>
        <taxon>Pseudomonadati</taxon>
        <taxon>Pseudomonadota</taxon>
        <taxon>Gammaproteobacteria</taxon>
        <taxon>Vibrionales</taxon>
        <taxon>Vibrionaceae</taxon>
        <taxon>Vibrio</taxon>
    </lineage>
</organism>
<evidence type="ECO:0000313" key="2">
    <source>
        <dbReference type="Proteomes" id="UP000018211"/>
    </source>
</evidence>
<evidence type="ECO:0000313" key="1">
    <source>
        <dbReference type="EMBL" id="CCO47000.1"/>
    </source>
</evidence>
<dbReference type="Pfam" id="PF09904">
    <property type="entry name" value="HTH_43"/>
    <property type="match status" value="1"/>
</dbReference>
<evidence type="ECO:0008006" key="3">
    <source>
        <dbReference type="Google" id="ProtNLM"/>
    </source>
</evidence>
<comment type="caution">
    <text evidence="1">The sequence shown here is derived from an EMBL/GenBank/DDBJ whole genome shotgun (WGS) entry which is preliminary data.</text>
</comment>
<gene>
    <name evidence="1" type="ORF">VIBNISOn1_20008</name>
</gene>